<dbReference type="PANTHER" id="PTHR43788">
    <property type="entry name" value="DNA2/NAM7 HELICASE FAMILY MEMBER"/>
    <property type="match status" value="1"/>
</dbReference>
<feature type="domain" description="Protein kinase" evidence="6">
    <location>
        <begin position="245"/>
        <end position="500"/>
    </location>
</feature>
<dbReference type="PANTHER" id="PTHR43788:SF8">
    <property type="entry name" value="DNA-BINDING PROTEIN SMUBP-2"/>
    <property type="match status" value="1"/>
</dbReference>
<keyword evidence="5" id="KW-0067">ATP-binding</keyword>
<comment type="caution">
    <text evidence="7">The sequence shown here is derived from an EMBL/GenBank/DDBJ whole genome shotgun (WGS) entry which is preliminary data.</text>
</comment>
<dbReference type="GO" id="GO:0004672">
    <property type="term" value="F:protein kinase activity"/>
    <property type="evidence" value="ECO:0007669"/>
    <property type="project" value="InterPro"/>
</dbReference>
<dbReference type="InterPro" id="IPR041679">
    <property type="entry name" value="DNA2/NAM7-like_C"/>
</dbReference>
<dbReference type="GO" id="GO:0016787">
    <property type="term" value="F:hydrolase activity"/>
    <property type="evidence" value="ECO:0007669"/>
    <property type="project" value="UniProtKB-KW"/>
</dbReference>
<dbReference type="InterPro" id="IPR011528">
    <property type="entry name" value="NERD"/>
</dbReference>
<dbReference type="InterPro" id="IPR047187">
    <property type="entry name" value="SF1_C_Upf1"/>
</dbReference>
<evidence type="ECO:0000313" key="8">
    <source>
        <dbReference type="Proteomes" id="UP000285324"/>
    </source>
</evidence>
<dbReference type="Pfam" id="PF03109">
    <property type="entry name" value="ABC1"/>
    <property type="match status" value="1"/>
</dbReference>
<dbReference type="GO" id="GO:0043139">
    <property type="term" value="F:5'-3' DNA helicase activity"/>
    <property type="evidence" value="ECO:0007669"/>
    <property type="project" value="TreeGrafter"/>
</dbReference>
<dbReference type="GO" id="GO:0005524">
    <property type="term" value="F:ATP binding"/>
    <property type="evidence" value="ECO:0007669"/>
    <property type="project" value="UniProtKB-KW"/>
</dbReference>
<gene>
    <name evidence="7" type="ORF">DY367_02745</name>
</gene>
<dbReference type="PROSITE" id="PS50011">
    <property type="entry name" value="PROTEIN_KINASE_DOM"/>
    <property type="match status" value="2"/>
</dbReference>
<organism evidence="7 8">
    <name type="scientific">Alcaligenes xylosoxydans xylosoxydans</name>
    <name type="common">Achromobacter xylosoxidans</name>
    <dbReference type="NCBI Taxonomy" id="85698"/>
    <lineage>
        <taxon>Bacteria</taxon>
        <taxon>Pseudomonadati</taxon>
        <taxon>Pseudomonadota</taxon>
        <taxon>Betaproteobacteria</taxon>
        <taxon>Burkholderiales</taxon>
        <taxon>Alcaligenaceae</taxon>
        <taxon>Achromobacter</taxon>
    </lineage>
</organism>
<evidence type="ECO:0000256" key="1">
    <source>
        <dbReference type="ARBA" id="ARBA00007913"/>
    </source>
</evidence>
<evidence type="ECO:0000259" key="6">
    <source>
        <dbReference type="PROSITE" id="PS50011"/>
    </source>
</evidence>
<dbReference type="InterPro" id="IPR041677">
    <property type="entry name" value="DNA2/NAM7_AAA_11"/>
</dbReference>
<dbReference type="EMBL" id="QVXO01000003">
    <property type="protein sequence ID" value="RPJ93264.1"/>
    <property type="molecule type" value="Genomic_DNA"/>
</dbReference>
<dbReference type="SUPFAM" id="SSF56112">
    <property type="entry name" value="Protein kinase-like (PK-like)"/>
    <property type="match status" value="2"/>
</dbReference>
<keyword evidence="3" id="KW-0378">Hydrolase</keyword>
<dbReference type="InterPro" id="IPR027417">
    <property type="entry name" value="P-loop_NTPase"/>
</dbReference>
<keyword evidence="2" id="KW-0547">Nucleotide-binding</keyword>
<dbReference type="InterPro" id="IPR000719">
    <property type="entry name" value="Prot_kinase_dom"/>
</dbReference>
<keyword evidence="4" id="KW-0347">Helicase</keyword>
<evidence type="ECO:0000256" key="4">
    <source>
        <dbReference type="ARBA" id="ARBA00022806"/>
    </source>
</evidence>
<dbReference type="InterPro" id="IPR004147">
    <property type="entry name" value="ABC1_dom"/>
</dbReference>
<dbReference type="Gene3D" id="1.10.510.10">
    <property type="entry name" value="Transferase(Phosphotransferase) domain 1"/>
    <property type="match status" value="2"/>
</dbReference>
<dbReference type="InterPro" id="IPR050534">
    <property type="entry name" value="Coronavir_polyprotein_1ab"/>
</dbReference>
<dbReference type="SUPFAM" id="SSF52540">
    <property type="entry name" value="P-loop containing nucleoside triphosphate hydrolases"/>
    <property type="match status" value="1"/>
</dbReference>
<sequence length="1668" mass="186345">MQDPCELPSGTVRVARIVGIVAALRHLRDCSVEIKLAKKSGVPKAEVLAHQTIQKEFSNSPFSKQWRAYAAFALARSGRGSGDDDLDLVLITHTGIALIELKNWHGKLLESDGQKWYLDGEDRGSSPVHVVRRKVPKLVSVMTQKLGKDLTPFISSYVVMHGRIGELRLPEDEQRSVIDMTEFLTFRFASSYRQYMGGRHYFNPLDHLAKYENFFLGSAFRPKIYYIEGFRPEANPIFEHPGNLYAEYRAAAKDDPTALALLRQWDFDKLGLKLIGETDRAFIGLREQKVFQYVADRNAELSLGLLRPIAWKGPKDVTIDYAELFSLPGRVTRMAEFAHSTLPKLDRDERLLLAKAVISRFADLHDIRVAHRDIGEHSLWLDRPSRVIMSGFPAAYYPDPELKTVGTLRERVQVEQARLPEDAKASTQVTPYRRDVFMLGAIVHVLLLGVRAPKSDGIHQWQVPADDPLGGSLNDFFAQALNADPAKRFENAREMLEAFNVATDATDAKSHGLIDLAAFDAFKALTKERDYDETEHLSEDEDHSFFVSGTDAEAKLVKVWYGVEPDLRRPDQSLRLLSFLERARTLKGCELRGVPRILDFGLSRRSLILVMPWAQGMTLPDWLQSNPATAQRLALATSLVATLQRLHAIELAHGDVHPGNVIVSASGEPLLIDLLDFRRDTAEMYTTAYLPENYKSLTPFERDRYSIAAVLVDVLQTQRDAPARGMLPFPRLYEELAHLLSSETLSTLLPLERALLAAAMPEEDLQQSFTVTVKNLAYDGIPAGELRSDNGVFHVDVRPDRQSSQALRIWVTGIGRQVSFVWNLDQEHADNVRASSISQSQLLRSQMMRDAGIQMQLKLCDGPASDVEELARYLIGHKLIARKIAGSPSATDGKQGSTMPEQFGIGEESLTQGESGLDPTQGMPARELWKALIDVEEEAFTTVTIAGNHRRNPSRPSQALIPFHIDGNDFEFGVLDKVVVESLLHDGTWRACGELDLRETSFGNFPELAVDHLYMKANLRIGNKLRLVSTAEKGSYSRRRAAVERILDDKAVVPGLIDYFDGAPTVPPTPATYPVPTEVELDRYSEGDKKLNPSQREAFRRVLGHGPISLLQGPPGTGKTWFIAALLHHLMAHERVRRVLLVSQAHEAVNNALEKAQELCRSKGLVFDAVRIGPDSVVSEDIRHLHSASIEQAYRDRFKAELFERVIRLAASLGLPPAFAQDMLGLHQQLGTLYKRLRHLQQRSGREDEKTLASLDARARAVSETFFDIAADVYGISEVADPAQLLAKLESGIVERHEVRSADAVERLRGLIRLSEDWIATLGSPDANFAEFLAKSRTVVAGTLVGIGSRGAGITQNLFDWVIIDEAGRASSSELAVAMQAGHRVLLVGDHKQLPPMFSEQVRDAVVQQFGCGEEGAIFQSDFERVFDSEYGRQVGVTLLSQYRMAPNIGDLVSTCFYDERLETGRGVPPQYYEHLPSELSQQVTWVDISTLGGRGHHQQSEDGSETWNKAEAKVVMQILRRIVESDDFMSELLPALKPQEPAIGIICMYDKQREIIDQMKSEAAWLGDHRHLVKIDTVDSYQGKENRIVILSTVRNHPSGRVGFMWRPNRINVGISRAMERLIVVGACKMWRGRNSNQPLGRVLSKIESMADEGRAAVIAANQFMEA</sequence>
<dbReference type="Pfam" id="PF08378">
    <property type="entry name" value="NERD"/>
    <property type="match status" value="1"/>
</dbReference>
<protein>
    <recommendedName>
        <fullName evidence="6">Protein kinase domain-containing protein</fullName>
    </recommendedName>
</protein>
<dbReference type="Proteomes" id="UP000285324">
    <property type="component" value="Unassembled WGS sequence"/>
</dbReference>
<dbReference type="Gene3D" id="3.40.50.300">
    <property type="entry name" value="P-loop containing nucleotide triphosphate hydrolases"/>
    <property type="match status" value="2"/>
</dbReference>
<evidence type="ECO:0000256" key="5">
    <source>
        <dbReference type="ARBA" id="ARBA00022840"/>
    </source>
</evidence>
<accession>A0A424WIX9</accession>
<dbReference type="OrthoDB" id="9757917at2"/>
<dbReference type="Pfam" id="PF13086">
    <property type="entry name" value="AAA_11"/>
    <property type="match status" value="1"/>
</dbReference>
<name>A0A424WIX9_ALCXX</name>
<dbReference type="InterPro" id="IPR011009">
    <property type="entry name" value="Kinase-like_dom_sf"/>
</dbReference>
<evidence type="ECO:0000256" key="2">
    <source>
        <dbReference type="ARBA" id="ARBA00022741"/>
    </source>
</evidence>
<evidence type="ECO:0000256" key="3">
    <source>
        <dbReference type="ARBA" id="ARBA00022801"/>
    </source>
</evidence>
<dbReference type="Pfam" id="PF13087">
    <property type="entry name" value="AAA_12"/>
    <property type="match status" value="1"/>
</dbReference>
<feature type="domain" description="Protein kinase" evidence="6">
    <location>
        <begin position="511"/>
        <end position="811"/>
    </location>
</feature>
<evidence type="ECO:0000313" key="7">
    <source>
        <dbReference type="EMBL" id="RPJ93264.1"/>
    </source>
</evidence>
<dbReference type="CDD" id="cd18808">
    <property type="entry name" value="SF1_C_Upf1"/>
    <property type="match status" value="1"/>
</dbReference>
<comment type="similarity">
    <text evidence="1">Belongs to the DNA2/NAM7 helicase family.</text>
</comment>
<reference evidence="7 8" key="1">
    <citation type="submission" date="2018-08" db="EMBL/GenBank/DDBJ databases">
        <title>Achromobacter xylosoxidans Genome sequencing and assembly.</title>
        <authorList>
            <person name="Wang R."/>
            <person name="Rensing C."/>
            <person name="Li Y."/>
        </authorList>
    </citation>
    <scope>NUCLEOTIDE SEQUENCE [LARGE SCALE GENOMIC DNA]</scope>
    <source>
        <strain evidence="7 8">GD003A</strain>
    </source>
</reference>
<proteinExistence type="inferred from homology"/>